<dbReference type="AlphaFoldDB" id="A0A0D0EEV6"/>
<dbReference type="RefSeq" id="WP_041517600.1">
    <property type="nucleotide sequence ID" value="NZ_JPRK01000008.1"/>
</dbReference>
<gene>
    <name evidence="2" type="ORF">B0A73_01350</name>
    <name evidence="1" type="ORF">IW18_10895</name>
</gene>
<evidence type="ECO:0000313" key="4">
    <source>
        <dbReference type="Proteomes" id="UP000198302"/>
    </source>
</evidence>
<reference evidence="2 4" key="2">
    <citation type="submission" date="2016-11" db="EMBL/GenBank/DDBJ databases">
        <title>Whole genomes of Flavobacteriaceae.</title>
        <authorList>
            <person name="Stine C."/>
            <person name="Li C."/>
            <person name="Tadesse D."/>
        </authorList>
    </citation>
    <scope>NUCLEOTIDE SEQUENCE [LARGE SCALE GENOMIC DNA]</scope>
    <source>
        <strain evidence="2 4">ATCC 51468</strain>
    </source>
</reference>
<accession>A0A0D0EEV6</accession>
<name>A0A0D0EEV6_9FLAO</name>
<evidence type="ECO:0000313" key="2">
    <source>
        <dbReference type="EMBL" id="OXA91304.1"/>
    </source>
</evidence>
<dbReference type="STRING" id="37752.IW18_10895"/>
<keyword evidence="4" id="KW-1185">Reference proteome</keyword>
<proteinExistence type="predicted"/>
<protein>
    <submittedName>
        <fullName evidence="1">Uncharacterized protein</fullName>
    </submittedName>
</protein>
<dbReference type="Proteomes" id="UP000032061">
    <property type="component" value="Unassembled WGS sequence"/>
</dbReference>
<reference evidence="1 3" key="1">
    <citation type="submission" date="2015-01" db="EMBL/GenBank/DDBJ databases">
        <title>Genome of Flavobacterium hibernum DSM 12611.</title>
        <authorList>
            <person name="Stropko S.J."/>
            <person name="Pipes S.E."/>
            <person name="Newman J.D."/>
        </authorList>
    </citation>
    <scope>NUCLEOTIDE SEQUENCE [LARGE SCALE GENOMIC DNA]</scope>
    <source>
        <strain evidence="1 3">DSM 12611</strain>
    </source>
</reference>
<sequence>MKLFNFFRRKEISEIQHENCIYFHEDLFNQVEFLPRENLSYLKTENKQIEYFGEENSDALGFKDIYMRKDNPITLADKKITLDKLNKILTYYEFKKYSEVYEGYGSAKYKCENTFAYTYDGAEIFVSIKNDFVNDFWINNFRFHEDSETKTKLRNLLSKIGNEIDLILNDWDLATIIDLKDELEIQKYLDEEL</sequence>
<dbReference type="EMBL" id="JPRK01000008">
    <property type="protein sequence ID" value="KIO53019.1"/>
    <property type="molecule type" value="Genomic_DNA"/>
</dbReference>
<comment type="caution">
    <text evidence="1">The sequence shown here is derived from an EMBL/GenBank/DDBJ whole genome shotgun (WGS) entry which is preliminary data.</text>
</comment>
<evidence type="ECO:0000313" key="1">
    <source>
        <dbReference type="EMBL" id="KIO53019.1"/>
    </source>
</evidence>
<dbReference type="EMBL" id="MUGX01000003">
    <property type="protein sequence ID" value="OXA91304.1"/>
    <property type="molecule type" value="Genomic_DNA"/>
</dbReference>
<evidence type="ECO:0000313" key="3">
    <source>
        <dbReference type="Proteomes" id="UP000032061"/>
    </source>
</evidence>
<dbReference type="Proteomes" id="UP000198302">
    <property type="component" value="Unassembled WGS sequence"/>
</dbReference>
<organism evidence="1 3">
    <name type="scientific">Flavobacterium hibernum</name>
    <dbReference type="NCBI Taxonomy" id="37752"/>
    <lineage>
        <taxon>Bacteria</taxon>
        <taxon>Pseudomonadati</taxon>
        <taxon>Bacteroidota</taxon>
        <taxon>Flavobacteriia</taxon>
        <taxon>Flavobacteriales</taxon>
        <taxon>Flavobacteriaceae</taxon>
        <taxon>Flavobacterium</taxon>
    </lineage>
</organism>
<dbReference type="OrthoDB" id="676954at2"/>